<proteinExistence type="predicted"/>
<accession>A0A2B4RJY4</accession>
<protein>
    <submittedName>
        <fullName evidence="2">Uncharacterized protein</fullName>
    </submittedName>
</protein>
<keyword evidence="3" id="KW-1185">Reference proteome</keyword>
<evidence type="ECO:0000313" key="2">
    <source>
        <dbReference type="EMBL" id="PFX16800.1"/>
    </source>
</evidence>
<feature type="region of interest" description="Disordered" evidence="1">
    <location>
        <begin position="1"/>
        <end position="41"/>
    </location>
</feature>
<dbReference type="EMBL" id="LSMT01000518">
    <property type="protein sequence ID" value="PFX16800.1"/>
    <property type="molecule type" value="Genomic_DNA"/>
</dbReference>
<dbReference type="OrthoDB" id="5981900at2759"/>
<sequence length="110" mass="12398">MAPGKTHVHSKHKNKLQAKSKSSSGVKKAKKNTLRKKQLKEKTFQQIEEVNKSFTAAVHNITSIKSRAQRESVSTEMQANLKISKEKNFPPNTDVTQEELLKTVEDIANL</sequence>
<name>A0A2B4RJY4_STYPI</name>
<reference evidence="3" key="1">
    <citation type="journal article" date="2017" name="bioRxiv">
        <title>Comparative analysis of the genomes of Stylophora pistillata and Acropora digitifera provides evidence for extensive differences between species of corals.</title>
        <authorList>
            <person name="Voolstra C.R."/>
            <person name="Li Y."/>
            <person name="Liew Y.J."/>
            <person name="Baumgarten S."/>
            <person name="Zoccola D."/>
            <person name="Flot J.-F."/>
            <person name="Tambutte S."/>
            <person name="Allemand D."/>
            <person name="Aranda M."/>
        </authorList>
    </citation>
    <scope>NUCLEOTIDE SEQUENCE [LARGE SCALE GENOMIC DNA]</scope>
</reference>
<dbReference type="Proteomes" id="UP000225706">
    <property type="component" value="Unassembled WGS sequence"/>
</dbReference>
<dbReference type="AlphaFoldDB" id="A0A2B4RJY4"/>
<organism evidence="2 3">
    <name type="scientific">Stylophora pistillata</name>
    <name type="common">Smooth cauliflower coral</name>
    <dbReference type="NCBI Taxonomy" id="50429"/>
    <lineage>
        <taxon>Eukaryota</taxon>
        <taxon>Metazoa</taxon>
        <taxon>Cnidaria</taxon>
        <taxon>Anthozoa</taxon>
        <taxon>Hexacorallia</taxon>
        <taxon>Scleractinia</taxon>
        <taxon>Astrocoeniina</taxon>
        <taxon>Pocilloporidae</taxon>
        <taxon>Stylophora</taxon>
    </lineage>
</organism>
<feature type="compositionally biased region" description="Basic residues" evidence="1">
    <location>
        <begin position="1"/>
        <end position="18"/>
    </location>
</feature>
<feature type="compositionally biased region" description="Basic residues" evidence="1">
    <location>
        <begin position="27"/>
        <end position="39"/>
    </location>
</feature>
<evidence type="ECO:0000313" key="3">
    <source>
        <dbReference type="Proteomes" id="UP000225706"/>
    </source>
</evidence>
<evidence type="ECO:0000256" key="1">
    <source>
        <dbReference type="SAM" id="MobiDB-lite"/>
    </source>
</evidence>
<comment type="caution">
    <text evidence="2">The sequence shown here is derived from an EMBL/GenBank/DDBJ whole genome shotgun (WGS) entry which is preliminary data.</text>
</comment>
<gene>
    <name evidence="2" type="ORF">AWC38_SpisGene18916</name>
</gene>